<evidence type="ECO:0000256" key="4">
    <source>
        <dbReference type="ARBA" id="ARBA00023180"/>
    </source>
</evidence>
<keyword evidence="5" id="KW-0732">Signal</keyword>
<dbReference type="Proteomes" id="UP001152759">
    <property type="component" value="Chromosome 4"/>
</dbReference>
<dbReference type="EC" id="3.1.1.-" evidence="5"/>
<evidence type="ECO:0000256" key="2">
    <source>
        <dbReference type="ARBA" id="ARBA00022487"/>
    </source>
</evidence>
<gene>
    <name evidence="7" type="ORF">BEMITA_LOCUS7357</name>
</gene>
<keyword evidence="4" id="KW-0325">Glycoprotein</keyword>
<evidence type="ECO:0000313" key="7">
    <source>
        <dbReference type="EMBL" id="CAH0388445.1"/>
    </source>
</evidence>
<dbReference type="InterPro" id="IPR002018">
    <property type="entry name" value="CarbesteraseB"/>
</dbReference>
<dbReference type="Pfam" id="PF00135">
    <property type="entry name" value="COesterase"/>
    <property type="match status" value="1"/>
</dbReference>
<dbReference type="InterPro" id="IPR029058">
    <property type="entry name" value="AB_hydrolase_fold"/>
</dbReference>
<keyword evidence="3 5" id="KW-0378">Hydrolase</keyword>
<protein>
    <recommendedName>
        <fullName evidence="5">Carboxylic ester hydrolase</fullName>
        <ecNumber evidence="5">3.1.1.-</ecNumber>
    </recommendedName>
</protein>
<feature type="signal peptide" evidence="5">
    <location>
        <begin position="1"/>
        <end position="21"/>
    </location>
</feature>
<dbReference type="SUPFAM" id="SSF53474">
    <property type="entry name" value="alpha/beta-Hydrolases"/>
    <property type="match status" value="1"/>
</dbReference>
<dbReference type="AlphaFoldDB" id="A0A9P0F536"/>
<organism evidence="7 8">
    <name type="scientific">Bemisia tabaci</name>
    <name type="common">Sweetpotato whitefly</name>
    <name type="synonym">Aleurodes tabaci</name>
    <dbReference type="NCBI Taxonomy" id="7038"/>
    <lineage>
        <taxon>Eukaryota</taxon>
        <taxon>Metazoa</taxon>
        <taxon>Ecdysozoa</taxon>
        <taxon>Arthropoda</taxon>
        <taxon>Hexapoda</taxon>
        <taxon>Insecta</taxon>
        <taxon>Pterygota</taxon>
        <taxon>Neoptera</taxon>
        <taxon>Paraneoptera</taxon>
        <taxon>Hemiptera</taxon>
        <taxon>Sternorrhyncha</taxon>
        <taxon>Aleyrodoidea</taxon>
        <taxon>Aleyrodidae</taxon>
        <taxon>Aleyrodinae</taxon>
        <taxon>Bemisia</taxon>
    </lineage>
</organism>
<dbReference type="Gene3D" id="3.40.50.1820">
    <property type="entry name" value="alpha/beta hydrolase"/>
    <property type="match status" value="1"/>
</dbReference>
<name>A0A9P0F536_BEMTA</name>
<evidence type="ECO:0000259" key="6">
    <source>
        <dbReference type="Pfam" id="PF00135"/>
    </source>
</evidence>
<dbReference type="InterPro" id="IPR019826">
    <property type="entry name" value="Carboxylesterase_B_AS"/>
</dbReference>
<evidence type="ECO:0000256" key="3">
    <source>
        <dbReference type="ARBA" id="ARBA00022801"/>
    </source>
</evidence>
<sequence>MGTYLGTKLASALLILSQVFCSPAIQVNTTYGEIIGSNTMRTRNGRVIFSFTGIPYAKAPIKTLRFKEPEPIAPWKTPFNATNNGPFCVNVNFITQYGTLKNNPPISGQEDCLILNVFSPKVDKAAKLPVILFIHGGGFSQGAGALYGPEYLLDRDVVLVTFNHRLFVFGFLSTGDDILPANVGLKDQALVIRWVHENIANFGGDPNLITLMGESSGSGSCHLNLLSPVNKGLIHRGIAMSGTGFNPWAVTDSAVAKNRTLTLAKLVGCPSESSNDLLKCIQDISVEKLIQMAKTLFEWLVSPVILFGPTMEPNAKNAFLPVDPRQLDSQVPLLLGISSGEGAVVASILFAAGAQYEKDIKERPLDILPKLLLLSEMFPQDKIDTVSKEILKFYCGSKPIDRNTTQGIIDMVTDDWFFAGSVEAVSKYGGNVYFYYYDYSQSVSFTSIFGTGQVKAVCHTDILLNLFPLPVFFPNRTLTKTDVTVSEKIIDIWTGFAKKGSPSENLRWSPTAKTASISKFLHITAGGLQVQENLLQKRVDFWVSLRASNPKTN</sequence>
<dbReference type="EMBL" id="OU963865">
    <property type="protein sequence ID" value="CAH0388445.1"/>
    <property type="molecule type" value="Genomic_DNA"/>
</dbReference>
<evidence type="ECO:0000256" key="1">
    <source>
        <dbReference type="ARBA" id="ARBA00005964"/>
    </source>
</evidence>
<evidence type="ECO:0000313" key="8">
    <source>
        <dbReference type="Proteomes" id="UP001152759"/>
    </source>
</evidence>
<dbReference type="PROSITE" id="PS00122">
    <property type="entry name" value="CARBOXYLESTERASE_B_1"/>
    <property type="match status" value="1"/>
</dbReference>
<feature type="chain" id="PRO_5040539196" description="Carboxylic ester hydrolase" evidence="5">
    <location>
        <begin position="22"/>
        <end position="553"/>
    </location>
</feature>
<dbReference type="GO" id="GO:0052689">
    <property type="term" value="F:carboxylic ester hydrolase activity"/>
    <property type="evidence" value="ECO:0007669"/>
    <property type="project" value="UniProtKB-KW"/>
</dbReference>
<dbReference type="PANTHER" id="PTHR43142">
    <property type="entry name" value="CARBOXYLIC ESTER HYDROLASE"/>
    <property type="match status" value="1"/>
</dbReference>
<keyword evidence="2" id="KW-0719">Serine esterase</keyword>
<accession>A0A9P0F536</accession>
<evidence type="ECO:0000256" key="5">
    <source>
        <dbReference type="RuleBase" id="RU361235"/>
    </source>
</evidence>
<reference evidence="7" key="1">
    <citation type="submission" date="2021-12" db="EMBL/GenBank/DDBJ databases">
        <authorList>
            <person name="King R."/>
        </authorList>
    </citation>
    <scope>NUCLEOTIDE SEQUENCE</scope>
</reference>
<comment type="similarity">
    <text evidence="1 5">Belongs to the type-B carboxylesterase/lipase family.</text>
</comment>
<proteinExistence type="inferred from homology"/>
<dbReference type="PANTHER" id="PTHR43142:SF1">
    <property type="entry name" value="CARBOXYLIC ESTER HYDROLASE"/>
    <property type="match status" value="1"/>
</dbReference>
<keyword evidence="8" id="KW-1185">Reference proteome</keyword>
<feature type="domain" description="Carboxylesterase type B" evidence="6">
    <location>
        <begin position="26"/>
        <end position="542"/>
    </location>
</feature>